<dbReference type="SUPFAM" id="SSF48600">
    <property type="entry name" value="Chorismate mutase II"/>
    <property type="match status" value="1"/>
</dbReference>
<keyword evidence="5" id="KW-0963">Cytoplasm</keyword>
<evidence type="ECO:0000256" key="8">
    <source>
        <dbReference type="ARBA" id="ARBA00023235"/>
    </source>
</evidence>
<dbReference type="InterPro" id="IPR008238">
    <property type="entry name" value="Chorismate_mutase_AroQ_euk"/>
</dbReference>
<dbReference type="InterPro" id="IPR037039">
    <property type="entry name" value="CM_AroQ_sf_eucaryotic"/>
</dbReference>
<evidence type="ECO:0000313" key="13">
    <source>
        <dbReference type="Proteomes" id="UP000829196"/>
    </source>
</evidence>
<dbReference type="GO" id="GO:0004106">
    <property type="term" value="F:chorismate mutase activity"/>
    <property type="evidence" value="ECO:0007669"/>
    <property type="project" value="UniProtKB-UniRule"/>
</dbReference>
<dbReference type="EMBL" id="JAGYWB010000009">
    <property type="protein sequence ID" value="KAI0511281.1"/>
    <property type="molecule type" value="Genomic_DNA"/>
</dbReference>
<evidence type="ECO:0000256" key="2">
    <source>
        <dbReference type="ARBA" id="ARBA00004496"/>
    </source>
</evidence>
<dbReference type="GO" id="GO:0009073">
    <property type="term" value="P:aromatic amino acid family biosynthetic process"/>
    <property type="evidence" value="ECO:0007669"/>
    <property type="project" value="UniProtKB-UniRule"/>
</dbReference>
<sequence length="280" mass="32233">MASMTHSSLPLVFLCSLFCVIFSSFCYCKSLSSVTIDSLRASLEKQEDFIVFSLIERARYPYNSFAYDPSFLGNQNCSFVELFVRETEAMEARFGRYQNPEELPFFPDYAQPPLAPPHRFPNILHPPGASVNVSRRIWDMYFNDLLPLFTKKADDRNYQQTVASDLICLQALSRRIHSGRFVAEIKFRDSPQNYIPAIQAKDSETLMKLLTFTSVEEAVVKRVFKKAEIFGQNVNLGKNNVKEAESKYKVEPSVAAKLYQEWVIPFTKQVEVGYLLRRLI</sequence>
<dbReference type="PANTHER" id="PTHR21145:SF12">
    <property type="entry name" value="CHORISMATE MUTASE"/>
    <property type="match status" value="1"/>
</dbReference>
<dbReference type="GO" id="GO:0046417">
    <property type="term" value="P:chorismate metabolic process"/>
    <property type="evidence" value="ECO:0007669"/>
    <property type="project" value="InterPro"/>
</dbReference>
<organism evidence="12 13">
    <name type="scientific">Dendrobium nobile</name>
    <name type="common">Orchid</name>
    <dbReference type="NCBI Taxonomy" id="94219"/>
    <lineage>
        <taxon>Eukaryota</taxon>
        <taxon>Viridiplantae</taxon>
        <taxon>Streptophyta</taxon>
        <taxon>Embryophyta</taxon>
        <taxon>Tracheophyta</taxon>
        <taxon>Spermatophyta</taxon>
        <taxon>Magnoliopsida</taxon>
        <taxon>Liliopsida</taxon>
        <taxon>Asparagales</taxon>
        <taxon>Orchidaceae</taxon>
        <taxon>Epidendroideae</taxon>
        <taxon>Malaxideae</taxon>
        <taxon>Dendrobiinae</taxon>
        <taxon>Dendrobium</taxon>
    </lineage>
</organism>
<evidence type="ECO:0000256" key="6">
    <source>
        <dbReference type="ARBA" id="ARBA00022605"/>
    </source>
</evidence>
<feature type="chain" id="PRO_5035816995" description="Chorismate mutase" evidence="10">
    <location>
        <begin position="29"/>
        <end position="280"/>
    </location>
</feature>
<dbReference type="GO" id="GO:0008652">
    <property type="term" value="P:amino acid biosynthetic process"/>
    <property type="evidence" value="ECO:0007669"/>
    <property type="project" value="UniProtKB-KW"/>
</dbReference>
<comment type="caution">
    <text evidence="12">The sequence shown here is derived from an EMBL/GenBank/DDBJ whole genome shotgun (WGS) entry which is preliminary data.</text>
</comment>
<dbReference type="AlphaFoldDB" id="A0A8T3BH83"/>
<comment type="catalytic activity">
    <reaction evidence="1 9">
        <text>chorismate = prephenate</text>
        <dbReference type="Rhea" id="RHEA:13897"/>
        <dbReference type="ChEBI" id="CHEBI:29748"/>
        <dbReference type="ChEBI" id="CHEBI:29934"/>
        <dbReference type="EC" id="5.4.99.5"/>
    </reaction>
</comment>
<comment type="pathway">
    <text evidence="3">Metabolic intermediate biosynthesis; prephenate biosynthesis; prephenate from chorismate: step 1/1.</text>
</comment>
<dbReference type="Proteomes" id="UP000829196">
    <property type="component" value="Unassembled WGS sequence"/>
</dbReference>
<keyword evidence="10" id="KW-0732">Signal</keyword>
<feature type="domain" description="Chorismate mutase" evidence="11">
    <location>
        <begin position="158"/>
        <end position="271"/>
    </location>
</feature>
<dbReference type="EC" id="5.4.99.5" evidence="4 9"/>
<reference evidence="12" key="1">
    <citation type="journal article" date="2022" name="Front. Genet.">
        <title>Chromosome-Scale Assembly of the Dendrobium nobile Genome Provides Insights Into the Molecular Mechanism of the Biosynthesis of the Medicinal Active Ingredient of Dendrobium.</title>
        <authorList>
            <person name="Xu Q."/>
            <person name="Niu S.-C."/>
            <person name="Li K.-L."/>
            <person name="Zheng P.-J."/>
            <person name="Zhang X.-J."/>
            <person name="Jia Y."/>
            <person name="Liu Y."/>
            <person name="Niu Y.-X."/>
            <person name="Yu L.-H."/>
            <person name="Chen D.-F."/>
            <person name="Zhang G.-Q."/>
        </authorList>
    </citation>
    <scope>NUCLEOTIDE SEQUENCE</scope>
    <source>
        <tissue evidence="12">Leaf</tissue>
    </source>
</reference>
<dbReference type="InterPro" id="IPR036263">
    <property type="entry name" value="Chorismate_II_sf"/>
</dbReference>
<evidence type="ECO:0000259" key="11">
    <source>
        <dbReference type="Pfam" id="PF01817"/>
    </source>
</evidence>
<comment type="subcellular location">
    <subcellularLocation>
        <location evidence="2">Cytoplasm</location>
    </subcellularLocation>
</comment>
<accession>A0A8T3BH83</accession>
<evidence type="ECO:0000313" key="12">
    <source>
        <dbReference type="EMBL" id="KAI0511281.1"/>
    </source>
</evidence>
<keyword evidence="7 9" id="KW-0057">Aromatic amino acid biosynthesis</keyword>
<evidence type="ECO:0000256" key="3">
    <source>
        <dbReference type="ARBA" id="ARBA00004817"/>
    </source>
</evidence>
<gene>
    <name evidence="12" type="ORF">KFK09_011906</name>
</gene>
<evidence type="ECO:0000256" key="9">
    <source>
        <dbReference type="PIRNR" id="PIRNR017318"/>
    </source>
</evidence>
<dbReference type="NCBIfam" id="TIGR01802">
    <property type="entry name" value="CM_pl-yst"/>
    <property type="match status" value="1"/>
</dbReference>
<dbReference type="GO" id="GO:0005737">
    <property type="term" value="C:cytoplasm"/>
    <property type="evidence" value="ECO:0007669"/>
    <property type="project" value="UniProtKB-SubCell"/>
</dbReference>
<evidence type="ECO:0000256" key="5">
    <source>
        <dbReference type="ARBA" id="ARBA00022490"/>
    </source>
</evidence>
<dbReference type="PROSITE" id="PS51169">
    <property type="entry name" value="CHORISMATE_MUT_3"/>
    <property type="match status" value="1"/>
</dbReference>
<dbReference type="Gene3D" id="1.10.590.10">
    <property type="entry name" value="Chorismate mutase, AroQ class superfamily, eukaryotic"/>
    <property type="match status" value="1"/>
</dbReference>
<evidence type="ECO:0000256" key="10">
    <source>
        <dbReference type="SAM" id="SignalP"/>
    </source>
</evidence>
<dbReference type="Pfam" id="PF01817">
    <property type="entry name" value="CM_2"/>
    <property type="match status" value="1"/>
</dbReference>
<protein>
    <recommendedName>
        <fullName evidence="4 9">Chorismate mutase</fullName>
        <ecNumber evidence="4 9">5.4.99.5</ecNumber>
    </recommendedName>
</protein>
<dbReference type="PIRSF" id="PIRSF017318">
    <property type="entry name" value="Chor_mut_AroQ_eu"/>
    <property type="match status" value="1"/>
</dbReference>
<feature type="signal peptide" evidence="10">
    <location>
        <begin position="1"/>
        <end position="28"/>
    </location>
</feature>
<name>A0A8T3BH83_DENNO</name>
<dbReference type="InterPro" id="IPR002701">
    <property type="entry name" value="CM_II_prokaryot"/>
</dbReference>
<keyword evidence="8 9" id="KW-0413">Isomerase</keyword>
<evidence type="ECO:0000256" key="4">
    <source>
        <dbReference type="ARBA" id="ARBA00012404"/>
    </source>
</evidence>
<keyword evidence="6 9" id="KW-0028">Amino-acid biosynthesis</keyword>
<dbReference type="SMR" id="A0A8T3BH83"/>
<evidence type="ECO:0000256" key="7">
    <source>
        <dbReference type="ARBA" id="ARBA00023141"/>
    </source>
</evidence>
<dbReference type="PANTHER" id="PTHR21145">
    <property type="entry name" value="CHORISMATE MUTASE"/>
    <property type="match status" value="1"/>
</dbReference>
<proteinExistence type="predicted"/>
<evidence type="ECO:0000256" key="1">
    <source>
        <dbReference type="ARBA" id="ARBA00000824"/>
    </source>
</evidence>
<keyword evidence="13" id="KW-1185">Reference proteome</keyword>
<dbReference type="OrthoDB" id="191918at2759"/>